<dbReference type="Proteomes" id="UP000218334">
    <property type="component" value="Unassembled WGS sequence"/>
</dbReference>
<dbReference type="SUPFAM" id="SSF48576">
    <property type="entry name" value="Terpenoid synthases"/>
    <property type="match status" value="1"/>
</dbReference>
<dbReference type="Pfam" id="PF06330">
    <property type="entry name" value="TRI5"/>
    <property type="match status" value="1"/>
</dbReference>
<dbReference type="InterPro" id="IPR024652">
    <property type="entry name" value="Trichodiene_synth"/>
</dbReference>
<dbReference type="SFLD" id="SFLDS00005">
    <property type="entry name" value="Isoprenoid_Synthase_Type_I"/>
    <property type="match status" value="1"/>
</dbReference>
<sequence length="331" mass="37387">MKVSSRTKCTISGRETQSWASSFASLGGHLLTFKQKRPQDVSDILRDFLRHFDTTDLPSISDTTLQDLRFSEAGRRGYSIDVLSPSLVLGVHIVASAYHFVENNNTKVFIAFVTMFLAYLDDAYPDEPDILIGVAKFTKLFGSSERHPNKVLNDFSGLLNETYSHFGEVAADFIVHACLRFVTARVLEVQGSTEEPVHKDEEYILYLRGMSGIPEAFAMFIFPRKLPYHVYVQALPSICQHINFTNDVLSFYKEEYAGETGNFISLLAEARGEPKDRVLRWVAEQCVESYDSALLLLSPHKDAHGTYKEFTKGYLAFHLGSKRYRLGGLNL</sequence>
<dbReference type="SFLD" id="SFLDG01021">
    <property type="entry name" value="Trichodiene_Synthase_Like"/>
    <property type="match status" value="1"/>
</dbReference>
<keyword evidence="2" id="KW-0456">Lyase</keyword>
<accession>A0A2H3BAK4</accession>
<evidence type="ECO:0000313" key="4">
    <source>
        <dbReference type="Proteomes" id="UP000218334"/>
    </source>
</evidence>
<keyword evidence="4" id="KW-1185">Reference proteome</keyword>
<evidence type="ECO:0000313" key="3">
    <source>
        <dbReference type="EMBL" id="PBK60076.1"/>
    </source>
</evidence>
<reference evidence="4" key="1">
    <citation type="journal article" date="2017" name="Nat. Ecol. Evol.">
        <title>Genome expansion and lineage-specific genetic innovations in the forest pathogenic fungi Armillaria.</title>
        <authorList>
            <person name="Sipos G."/>
            <person name="Prasanna A.N."/>
            <person name="Walter M.C."/>
            <person name="O'Connor E."/>
            <person name="Balint B."/>
            <person name="Krizsan K."/>
            <person name="Kiss B."/>
            <person name="Hess J."/>
            <person name="Varga T."/>
            <person name="Slot J."/>
            <person name="Riley R."/>
            <person name="Boka B."/>
            <person name="Rigling D."/>
            <person name="Barry K."/>
            <person name="Lee J."/>
            <person name="Mihaltcheva S."/>
            <person name="LaButti K."/>
            <person name="Lipzen A."/>
            <person name="Waldron R."/>
            <person name="Moloney N.M."/>
            <person name="Sperisen C."/>
            <person name="Kredics L."/>
            <person name="Vagvoelgyi C."/>
            <person name="Patrignani A."/>
            <person name="Fitzpatrick D."/>
            <person name="Nagy I."/>
            <person name="Doyle S."/>
            <person name="Anderson J.B."/>
            <person name="Grigoriev I.V."/>
            <person name="Gueldener U."/>
            <person name="Muensterkoetter M."/>
            <person name="Nagy L.G."/>
        </authorList>
    </citation>
    <scope>NUCLEOTIDE SEQUENCE [LARGE SCALE GENOMIC DNA]</scope>
    <source>
        <strain evidence="4">28-4</strain>
    </source>
</reference>
<dbReference type="InterPro" id="IPR008949">
    <property type="entry name" value="Isoprenoid_synthase_dom_sf"/>
</dbReference>
<dbReference type="AlphaFoldDB" id="A0A2H3BAK4"/>
<dbReference type="STRING" id="1076256.A0A2H3BAK4"/>
<evidence type="ECO:0000256" key="1">
    <source>
        <dbReference type="ARBA" id="ARBA00007946"/>
    </source>
</evidence>
<protein>
    <submittedName>
        <fullName evidence="3">Terpenoid synthase</fullName>
    </submittedName>
</protein>
<comment type="similarity">
    <text evidence="1">Belongs to the trichodiene synthase family.</text>
</comment>
<proteinExistence type="inferred from homology"/>
<dbReference type="EMBL" id="KZ293492">
    <property type="protein sequence ID" value="PBK60076.1"/>
    <property type="molecule type" value="Genomic_DNA"/>
</dbReference>
<evidence type="ECO:0000256" key="2">
    <source>
        <dbReference type="ARBA" id="ARBA00023239"/>
    </source>
</evidence>
<gene>
    <name evidence="3" type="ORF">ARMSODRAFT_737264</name>
</gene>
<name>A0A2H3BAK4_9AGAR</name>
<dbReference type="Gene3D" id="1.10.600.10">
    <property type="entry name" value="Farnesyl Diphosphate Synthase"/>
    <property type="match status" value="1"/>
</dbReference>
<organism evidence="3 4">
    <name type="scientific">Armillaria solidipes</name>
    <dbReference type="NCBI Taxonomy" id="1076256"/>
    <lineage>
        <taxon>Eukaryota</taxon>
        <taxon>Fungi</taxon>
        <taxon>Dikarya</taxon>
        <taxon>Basidiomycota</taxon>
        <taxon>Agaricomycotina</taxon>
        <taxon>Agaricomycetes</taxon>
        <taxon>Agaricomycetidae</taxon>
        <taxon>Agaricales</taxon>
        <taxon>Marasmiineae</taxon>
        <taxon>Physalacriaceae</taxon>
        <taxon>Armillaria</taxon>
    </lineage>
</organism>
<dbReference type="GO" id="GO:0016838">
    <property type="term" value="F:carbon-oxygen lyase activity, acting on phosphates"/>
    <property type="evidence" value="ECO:0007669"/>
    <property type="project" value="InterPro"/>
</dbReference>